<dbReference type="Proteomes" id="UP000029692">
    <property type="component" value="Unassembled WGS sequence"/>
</dbReference>
<dbReference type="InterPro" id="IPR004379">
    <property type="entry name" value="UDP-GALP_mutase"/>
</dbReference>
<evidence type="ECO:0000313" key="7">
    <source>
        <dbReference type="EMBL" id="KGE71985.1"/>
    </source>
</evidence>
<gene>
    <name evidence="7" type="ORF">DC28_09375</name>
</gene>
<evidence type="ECO:0000313" key="8">
    <source>
        <dbReference type="Proteomes" id="UP000029692"/>
    </source>
</evidence>
<evidence type="ECO:0000256" key="2">
    <source>
        <dbReference type="ARBA" id="ARBA00009321"/>
    </source>
</evidence>
<dbReference type="SUPFAM" id="SSF54373">
    <property type="entry name" value="FAD-linked reductases, C-terminal domain"/>
    <property type="match status" value="1"/>
</dbReference>
<reference evidence="7 8" key="1">
    <citation type="submission" date="2014-05" db="EMBL/GenBank/DDBJ databases">
        <title>De novo Genome Sequence of Spirocheata sp.</title>
        <authorList>
            <person name="Shivani Y."/>
            <person name="Subhash Y."/>
            <person name="Tushar L."/>
            <person name="Sasikala C."/>
            <person name="Ramana C.V."/>
        </authorList>
    </citation>
    <scope>NUCLEOTIDE SEQUENCE [LARGE SCALE GENOMIC DNA]</scope>
    <source>
        <strain evidence="7 8">JC230</strain>
    </source>
</reference>
<sequence>MNLVVGAGISGCTIARELAERLGEEVLVIDKRDHIGGNCYDYYDDAGILVPKYGPHFFHTNDSRVWEYVQGFSSWRPYEHRVLSLVDGRLVPVPVNPTTVNRLFGTDIRTEDQMRTWLGENTEPITHPQNSEQAALARVGRVLYEKMFRNYTKKQWEMEPAELAPEVMNRIPVRTTREDRYFTDTYQAMPTRGYTALFQTMLDHPLISLELNRDYRQLASRPSSSPARNPSRIFFTGRIDRYFHDRNIGDLQYRSLEFLHETLDTPRLQEAATINYPSPEVPWTRITEPKLATGQESPKTTIIKEFPRSQGEPYYPVFSPGNLQLFEQYRSLAASEQKKGVFFVGRLAEYKYFNMDQAFANALALTDRIR</sequence>
<dbReference type="PANTHER" id="PTHR21197:SF0">
    <property type="entry name" value="UDP-GALACTOPYRANOSE MUTASE"/>
    <property type="match status" value="1"/>
</dbReference>
<dbReference type="RefSeq" id="WP_037547891.1">
    <property type="nucleotide sequence ID" value="NZ_JNUP01000064.1"/>
</dbReference>
<comment type="similarity">
    <text evidence="2">Belongs to the UDP-galactopyranose/dTDP-fucopyranose mutase family.</text>
</comment>
<dbReference type="OrthoDB" id="9769600at2"/>
<evidence type="ECO:0000259" key="6">
    <source>
        <dbReference type="Pfam" id="PF03275"/>
    </source>
</evidence>
<dbReference type="EMBL" id="JNUP01000064">
    <property type="protein sequence ID" value="KGE71985.1"/>
    <property type="molecule type" value="Genomic_DNA"/>
</dbReference>
<comment type="cofactor">
    <cofactor evidence="1">
        <name>FAD</name>
        <dbReference type="ChEBI" id="CHEBI:57692"/>
    </cofactor>
</comment>
<dbReference type="InterPro" id="IPR015899">
    <property type="entry name" value="UDP-GalPyranose_mutase_C"/>
</dbReference>
<evidence type="ECO:0000256" key="3">
    <source>
        <dbReference type="ARBA" id="ARBA00022630"/>
    </source>
</evidence>
<keyword evidence="8" id="KW-1185">Reference proteome</keyword>
<proteinExistence type="inferred from homology"/>
<dbReference type="Gene3D" id="3.40.50.720">
    <property type="entry name" value="NAD(P)-binding Rossmann-like Domain"/>
    <property type="match status" value="3"/>
</dbReference>
<dbReference type="STRING" id="1480694.DC28_09375"/>
<dbReference type="GO" id="GO:0005829">
    <property type="term" value="C:cytosol"/>
    <property type="evidence" value="ECO:0007669"/>
    <property type="project" value="TreeGrafter"/>
</dbReference>
<evidence type="ECO:0000256" key="5">
    <source>
        <dbReference type="ARBA" id="ARBA00023235"/>
    </source>
</evidence>
<dbReference type="GO" id="GO:0050660">
    <property type="term" value="F:flavin adenine dinucleotide binding"/>
    <property type="evidence" value="ECO:0007669"/>
    <property type="project" value="TreeGrafter"/>
</dbReference>
<dbReference type="AlphaFoldDB" id="A0A098QVV4"/>
<dbReference type="GO" id="GO:0008767">
    <property type="term" value="F:UDP-galactopyranose mutase activity"/>
    <property type="evidence" value="ECO:0007669"/>
    <property type="project" value="InterPro"/>
</dbReference>
<dbReference type="Pfam" id="PF03275">
    <property type="entry name" value="GLF"/>
    <property type="match status" value="1"/>
</dbReference>
<protein>
    <recommendedName>
        <fullName evidence="6">UDP-galactopyranose mutase C-terminal domain-containing protein</fullName>
    </recommendedName>
</protein>
<evidence type="ECO:0000256" key="4">
    <source>
        <dbReference type="ARBA" id="ARBA00022827"/>
    </source>
</evidence>
<comment type="caution">
    <text evidence="7">The sequence shown here is derived from an EMBL/GenBank/DDBJ whole genome shotgun (WGS) entry which is preliminary data.</text>
</comment>
<dbReference type="Pfam" id="PF13450">
    <property type="entry name" value="NAD_binding_8"/>
    <property type="match status" value="1"/>
</dbReference>
<accession>A0A098QVV4</accession>
<keyword evidence="3" id="KW-0285">Flavoprotein</keyword>
<keyword evidence="5" id="KW-0413">Isomerase</keyword>
<name>A0A098QVV4_9SPIO</name>
<dbReference type="SUPFAM" id="SSF51971">
    <property type="entry name" value="Nucleotide-binding domain"/>
    <property type="match status" value="1"/>
</dbReference>
<feature type="domain" description="UDP-galactopyranose mutase C-terminal" evidence="6">
    <location>
        <begin position="146"/>
        <end position="352"/>
    </location>
</feature>
<evidence type="ECO:0000256" key="1">
    <source>
        <dbReference type="ARBA" id="ARBA00001974"/>
    </source>
</evidence>
<organism evidence="7 8">
    <name type="scientific">Spirochaeta lutea</name>
    <dbReference type="NCBI Taxonomy" id="1480694"/>
    <lineage>
        <taxon>Bacteria</taxon>
        <taxon>Pseudomonadati</taxon>
        <taxon>Spirochaetota</taxon>
        <taxon>Spirochaetia</taxon>
        <taxon>Spirochaetales</taxon>
        <taxon>Spirochaetaceae</taxon>
        <taxon>Spirochaeta</taxon>
    </lineage>
</organism>
<dbReference type="NCBIfam" id="TIGR00031">
    <property type="entry name" value="UDP-GALP_mutase"/>
    <property type="match status" value="1"/>
</dbReference>
<keyword evidence="4" id="KW-0274">FAD</keyword>
<dbReference type="PANTHER" id="PTHR21197">
    <property type="entry name" value="UDP-GALACTOPYRANOSE MUTASE"/>
    <property type="match status" value="1"/>
</dbReference>
<dbReference type="eggNOG" id="COG0562">
    <property type="taxonomic scope" value="Bacteria"/>
</dbReference>